<dbReference type="PANTHER" id="PTHR11736:SF14">
    <property type="entry name" value="NSE3 HOMOLOG, SMC5-SMC6 COMPLEX COMPONENT"/>
    <property type="match status" value="1"/>
</dbReference>
<feature type="region of interest" description="Disordered" evidence="1">
    <location>
        <begin position="195"/>
        <end position="242"/>
    </location>
</feature>
<evidence type="ECO:0000259" key="2">
    <source>
        <dbReference type="SMART" id="SM01373"/>
    </source>
</evidence>
<accession>A0A1B9GCE9</accession>
<dbReference type="EMBL" id="KI894018">
    <property type="protein sequence ID" value="OCF28700.1"/>
    <property type="molecule type" value="Genomic_DNA"/>
</dbReference>
<feature type="compositionally biased region" description="Basic and acidic residues" evidence="1">
    <location>
        <begin position="428"/>
        <end position="445"/>
    </location>
</feature>
<sequence>MGPKRPNTYASQGPSQRRRTQAALSDSDSDEDGGYQVNGRVNGNRDEEDEEGGAPSTQAGAGGLQDSVSALASWALSQVDKVVGAKERKTLSQGRYTNGRMIVYCERYRLVIRAHLLTSFPASFHSQEIRLRSGQLARYALFQEYKKSLIRRADIVKNVLPNNPRAYNLVFEGAQKILRESVGCELVEVRGRGKGAIADGEAPPAGGKKGKGKARPNGNQEEDEDDDNAAAPTQTQKGKSASTKAYILRSILPPDLQAAMSNPLSLPLGLEDEGQEGQDSGALIQWEKGDGTSSGHIALLGIRTVILAIVMTMGRVVSDDILHAYLRRLNLRRETILPYSSTDSKEPRLTLDKYLDLLARQNYLEKVKIPGHGAEGGESYEWRWGQREVEFSEKDAARFIEVAMLGENDESSSEEEEEEGNNRRRGGREKVDKPARRKKLGDDVVRAAGGELTGKDW</sequence>
<dbReference type="OrthoDB" id="1272441at2759"/>
<dbReference type="Pfam" id="PF01454">
    <property type="entry name" value="MAGE"/>
    <property type="match status" value="1"/>
</dbReference>
<evidence type="ECO:0000256" key="1">
    <source>
        <dbReference type="SAM" id="MobiDB-lite"/>
    </source>
</evidence>
<dbReference type="AlphaFoldDB" id="A0A1B9GCE9"/>
<organism evidence="3">
    <name type="scientific">Kwoniella bestiolae CBS 10118</name>
    <dbReference type="NCBI Taxonomy" id="1296100"/>
    <lineage>
        <taxon>Eukaryota</taxon>
        <taxon>Fungi</taxon>
        <taxon>Dikarya</taxon>
        <taxon>Basidiomycota</taxon>
        <taxon>Agaricomycotina</taxon>
        <taxon>Tremellomycetes</taxon>
        <taxon>Tremellales</taxon>
        <taxon>Cryptococcaceae</taxon>
        <taxon>Kwoniella</taxon>
    </lineage>
</organism>
<dbReference type="SMART" id="SM01373">
    <property type="entry name" value="MAGE"/>
    <property type="match status" value="1"/>
</dbReference>
<name>A0A1B9GCE9_9TREE</name>
<gene>
    <name evidence="3" type="ORF">I302_00189</name>
</gene>
<evidence type="ECO:0000313" key="3">
    <source>
        <dbReference type="EMBL" id="OCF28700.1"/>
    </source>
</evidence>
<dbReference type="GO" id="GO:0006281">
    <property type="term" value="P:DNA repair"/>
    <property type="evidence" value="ECO:0007669"/>
    <property type="project" value="TreeGrafter"/>
</dbReference>
<dbReference type="InterPro" id="IPR002190">
    <property type="entry name" value="MHD_dom"/>
</dbReference>
<dbReference type="InterPro" id="IPR037445">
    <property type="entry name" value="MAGE"/>
</dbReference>
<feature type="region of interest" description="Disordered" evidence="1">
    <location>
        <begin position="404"/>
        <end position="457"/>
    </location>
</feature>
<dbReference type="InterPro" id="IPR041898">
    <property type="entry name" value="MAGE_WH1"/>
</dbReference>
<reference evidence="3" key="1">
    <citation type="submission" date="2013-07" db="EMBL/GenBank/DDBJ databases">
        <title>The Genome Sequence of Cryptococcus bestiolae CBS10118.</title>
        <authorList>
            <consortium name="The Broad Institute Genome Sequencing Platform"/>
            <person name="Cuomo C."/>
            <person name="Litvintseva A."/>
            <person name="Chen Y."/>
            <person name="Heitman J."/>
            <person name="Sun S."/>
            <person name="Springer D."/>
            <person name="Dromer F."/>
            <person name="Young S.K."/>
            <person name="Zeng Q."/>
            <person name="Gargeya S."/>
            <person name="Fitzgerald M."/>
            <person name="Abouelleil A."/>
            <person name="Alvarado L."/>
            <person name="Berlin A.M."/>
            <person name="Chapman S.B."/>
            <person name="Dewar J."/>
            <person name="Goldberg J."/>
            <person name="Griggs A."/>
            <person name="Gujja S."/>
            <person name="Hansen M."/>
            <person name="Howarth C."/>
            <person name="Imamovic A."/>
            <person name="Larimer J."/>
            <person name="McCowan C."/>
            <person name="Murphy C."/>
            <person name="Pearson M."/>
            <person name="Priest M."/>
            <person name="Roberts A."/>
            <person name="Saif S."/>
            <person name="Shea T."/>
            <person name="Sykes S."/>
            <person name="Wortman J."/>
            <person name="Nusbaum C."/>
            <person name="Birren B."/>
        </authorList>
    </citation>
    <scope>NUCLEOTIDE SEQUENCE [LARGE SCALE GENOMIC DNA]</scope>
    <source>
        <strain evidence="3">CBS 10118</strain>
    </source>
</reference>
<feature type="domain" description="MAGE" evidence="2">
    <location>
        <begin position="136"/>
        <end position="396"/>
    </location>
</feature>
<feature type="compositionally biased region" description="Polar residues" evidence="1">
    <location>
        <begin position="231"/>
        <end position="242"/>
    </location>
</feature>
<feature type="region of interest" description="Disordered" evidence="1">
    <location>
        <begin position="1"/>
        <end position="62"/>
    </location>
</feature>
<dbReference type="PANTHER" id="PTHR11736">
    <property type="entry name" value="MELANOMA-ASSOCIATED ANTIGEN MAGE ANTIGEN"/>
    <property type="match status" value="1"/>
</dbReference>
<proteinExistence type="predicted"/>
<dbReference type="Gene3D" id="1.10.10.1200">
    <property type="entry name" value="MAGE homology domain, winged helix WH1 motif"/>
    <property type="match status" value="1"/>
</dbReference>
<dbReference type="GO" id="GO:0005634">
    <property type="term" value="C:nucleus"/>
    <property type="evidence" value="ECO:0007669"/>
    <property type="project" value="TreeGrafter"/>
</dbReference>
<reference evidence="3" key="2">
    <citation type="submission" date="2014-01" db="EMBL/GenBank/DDBJ databases">
        <title>Evolution of pathogenesis and genome organization in the Tremellales.</title>
        <authorList>
            <person name="Cuomo C."/>
            <person name="Litvintseva A."/>
            <person name="Heitman J."/>
            <person name="Chen Y."/>
            <person name="Sun S."/>
            <person name="Springer D."/>
            <person name="Dromer F."/>
            <person name="Young S."/>
            <person name="Zeng Q."/>
            <person name="Chapman S."/>
            <person name="Gujja S."/>
            <person name="Saif S."/>
            <person name="Birren B."/>
        </authorList>
    </citation>
    <scope>NUCLEOTIDE SEQUENCE</scope>
    <source>
        <strain evidence="3">CBS 10118</strain>
    </source>
</reference>
<dbReference type="Gene3D" id="1.10.10.1210">
    <property type="entry name" value="MAGE homology domain, winged helix WH2 motif"/>
    <property type="match status" value="1"/>
</dbReference>
<protein>
    <recommendedName>
        <fullName evidence="2">MAGE domain-containing protein</fullName>
    </recommendedName>
</protein>
<dbReference type="VEuPathDB" id="FungiDB:I302_00189"/>
<dbReference type="InterPro" id="IPR041899">
    <property type="entry name" value="MAGE_WH2"/>
</dbReference>
<dbReference type="STRING" id="1296100.A0A1B9GCE9"/>
<feature type="compositionally biased region" description="Acidic residues" evidence="1">
    <location>
        <begin position="407"/>
        <end position="419"/>
    </location>
</feature>